<evidence type="ECO:0000313" key="1">
    <source>
        <dbReference type="EMBL" id="UOQ94157.1"/>
    </source>
</evidence>
<reference evidence="1 2" key="1">
    <citation type="submission" date="2022-04" db="EMBL/GenBank/DDBJ databases">
        <title>Halobacillus sp. isolated from saltern.</title>
        <authorList>
            <person name="Won M."/>
            <person name="Lee C.-M."/>
            <person name="Woen H.-Y."/>
            <person name="Kwon S.-W."/>
        </authorList>
    </citation>
    <scope>NUCLEOTIDE SEQUENCE [LARGE SCALE GENOMIC DNA]</scope>
    <source>
        <strain evidence="1 2">SSTM10-2</strain>
    </source>
</reference>
<accession>A0ABY4H3I3</accession>
<dbReference type="Pfam" id="PF11009">
    <property type="entry name" value="BrxC"/>
    <property type="match status" value="1"/>
</dbReference>
<dbReference type="InterPro" id="IPR022551">
    <property type="entry name" value="BrxC"/>
</dbReference>
<dbReference type="SUPFAM" id="SSF52833">
    <property type="entry name" value="Thioredoxin-like"/>
    <property type="match status" value="1"/>
</dbReference>
<name>A0ABY4H3I3_9BACI</name>
<organism evidence="1 2">
    <name type="scientific">Halobacillus shinanisalinarum</name>
    <dbReference type="NCBI Taxonomy" id="2932258"/>
    <lineage>
        <taxon>Bacteria</taxon>
        <taxon>Bacillati</taxon>
        <taxon>Bacillota</taxon>
        <taxon>Bacilli</taxon>
        <taxon>Bacillales</taxon>
        <taxon>Bacillaceae</taxon>
        <taxon>Halobacillus</taxon>
    </lineage>
</organism>
<gene>
    <name evidence="1" type="primary">ytxJ</name>
    <name evidence="1" type="ORF">MUO14_04095</name>
</gene>
<evidence type="ECO:0000313" key="2">
    <source>
        <dbReference type="Proteomes" id="UP000831880"/>
    </source>
</evidence>
<dbReference type="Gene3D" id="3.40.30.10">
    <property type="entry name" value="Glutaredoxin"/>
    <property type="match status" value="1"/>
</dbReference>
<proteinExistence type="predicted"/>
<dbReference type="NCBIfam" id="TIGR04019">
    <property type="entry name" value="B_thiol_YtxJ"/>
    <property type="match status" value="1"/>
</dbReference>
<sequence length="108" mass="12405">MEIKFIETKKQFDEVVENNEKFFLFKHSLTCPISASAKKEFEKYSGESLLPCYMIHVQEAREISNAIAQDFSVKHESPQVLLFNKEAVGWHESHQNITNASLSQAAEQ</sequence>
<dbReference type="InterPro" id="IPR036249">
    <property type="entry name" value="Thioredoxin-like_sf"/>
</dbReference>
<dbReference type="Proteomes" id="UP000831880">
    <property type="component" value="Chromosome"/>
</dbReference>
<dbReference type="RefSeq" id="WP_244753783.1">
    <property type="nucleotide sequence ID" value="NZ_CP095074.1"/>
</dbReference>
<keyword evidence="2" id="KW-1185">Reference proteome</keyword>
<protein>
    <submittedName>
        <fullName evidence="1">Bacillithiol system redox-active protein YtxJ</fullName>
    </submittedName>
</protein>
<dbReference type="EMBL" id="CP095074">
    <property type="protein sequence ID" value="UOQ94157.1"/>
    <property type="molecule type" value="Genomic_DNA"/>
</dbReference>